<feature type="non-terminal residue" evidence="1">
    <location>
        <position position="1"/>
    </location>
</feature>
<dbReference type="AlphaFoldDB" id="A0A316DK52"/>
<dbReference type="Proteomes" id="UP000245667">
    <property type="component" value="Unassembled WGS sequence"/>
</dbReference>
<sequence>VVINYRSGRVVFFQGLRKKGGVLFRAGRTRPLEGSGASIIALQRGELALS</sequence>
<dbReference type="EMBL" id="QGGQ01000026">
    <property type="protein sequence ID" value="PWK17053.1"/>
    <property type="molecule type" value="Genomic_DNA"/>
</dbReference>
<name>A0A316DK52_9FLAO</name>
<reference evidence="1 2" key="1">
    <citation type="submission" date="2018-05" db="EMBL/GenBank/DDBJ databases">
        <title>Genomic Encyclopedia of Archaeal and Bacterial Type Strains, Phase II (KMG-II): from individual species to whole genera.</title>
        <authorList>
            <person name="Goeker M."/>
        </authorList>
    </citation>
    <scope>NUCLEOTIDE SEQUENCE [LARGE SCALE GENOMIC DNA]</scope>
    <source>
        <strain evidence="1 2">DSM 23514</strain>
    </source>
</reference>
<gene>
    <name evidence="1" type="ORF">LX92_04473</name>
</gene>
<organism evidence="1 2">
    <name type="scientific">Maribacter polysiphoniae</name>
    <dbReference type="NCBI Taxonomy" id="429344"/>
    <lineage>
        <taxon>Bacteria</taxon>
        <taxon>Pseudomonadati</taxon>
        <taxon>Bacteroidota</taxon>
        <taxon>Flavobacteriia</taxon>
        <taxon>Flavobacteriales</taxon>
        <taxon>Flavobacteriaceae</taxon>
        <taxon>Maribacter</taxon>
    </lineage>
</organism>
<accession>A0A316DK52</accession>
<protein>
    <submittedName>
        <fullName evidence="1">Uncharacterized protein</fullName>
    </submittedName>
</protein>
<evidence type="ECO:0000313" key="2">
    <source>
        <dbReference type="Proteomes" id="UP000245667"/>
    </source>
</evidence>
<proteinExistence type="predicted"/>
<comment type="caution">
    <text evidence="1">The sequence shown here is derived from an EMBL/GenBank/DDBJ whole genome shotgun (WGS) entry which is preliminary data.</text>
</comment>
<evidence type="ECO:0000313" key="1">
    <source>
        <dbReference type="EMBL" id="PWK17053.1"/>
    </source>
</evidence>